<name>A0A9D1DFW1_9FIRM</name>
<dbReference type="InterPro" id="IPR009057">
    <property type="entry name" value="Homeodomain-like_sf"/>
</dbReference>
<proteinExistence type="predicted"/>
<feature type="DNA-binding region" description="H-T-H motif" evidence="4">
    <location>
        <begin position="29"/>
        <end position="48"/>
    </location>
</feature>
<dbReference type="PROSITE" id="PS50977">
    <property type="entry name" value="HTH_TETR_2"/>
    <property type="match status" value="1"/>
</dbReference>
<evidence type="ECO:0000313" key="6">
    <source>
        <dbReference type="EMBL" id="HIR49751.1"/>
    </source>
</evidence>
<comment type="caution">
    <text evidence="6">The sequence shown here is derived from an EMBL/GenBank/DDBJ whole genome shotgun (WGS) entry which is preliminary data.</text>
</comment>
<evidence type="ECO:0000256" key="2">
    <source>
        <dbReference type="ARBA" id="ARBA00023125"/>
    </source>
</evidence>
<dbReference type="AlphaFoldDB" id="A0A9D1DFW1"/>
<dbReference type="PANTHER" id="PTHR30055">
    <property type="entry name" value="HTH-TYPE TRANSCRIPTIONAL REGULATOR RUTR"/>
    <property type="match status" value="1"/>
</dbReference>
<dbReference type="Gene3D" id="1.10.357.10">
    <property type="entry name" value="Tetracycline Repressor, domain 2"/>
    <property type="match status" value="1"/>
</dbReference>
<dbReference type="Proteomes" id="UP000824239">
    <property type="component" value="Unassembled WGS sequence"/>
</dbReference>
<dbReference type="EMBL" id="DVHE01000003">
    <property type="protein sequence ID" value="HIR49751.1"/>
    <property type="molecule type" value="Genomic_DNA"/>
</dbReference>
<protein>
    <submittedName>
        <fullName evidence="6">TetR/AcrR family transcriptional regulator</fullName>
    </submittedName>
</protein>
<keyword evidence="3" id="KW-0804">Transcription</keyword>
<organism evidence="6 7">
    <name type="scientific">Candidatus Avoscillospira avicola</name>
    <dbReference type="NCBI Taxonomy" id="2840706"/>
    <lineage>
        <taxon>Bacteria</taxon>
        <taxon>Bacillati</taxon>
        <taxon>Bacillota</taxon>
        <taxon>Clostridia</taxon>
        <taxon>Eubacteriales</taxon>
        <taxon>Oscillospiraceae</taxon>
        <taxon>Oscillospiraceae incertae sedis</taxon>
        <taxon>Candidatus Avoscillospira</taxon>
    </lineage>
</organism>
<dbReference type="PANTHER" id="PTHR30055:SF234">
    <property type="entry name" value="HTH-TYPE TRANSCRIPTIONAL REGULATOR BETI"/>
    <property type="match status" value="1"/>
</dbReference>
<accession>A0A9D1DFW1</accession>
<keyword evidence="2 4" id="KW-0238">DNA-binding</keyword>
<evidence type="ECO:0000256" key="4">
    <source>
        <dbReference type="PROSITE-ProRule" id="PRU00335"/>
    </source>
</evidence>
<dbReference type="SUPFAM" id="SSF48498">
    <property type="entry name" value="Tetracyclin repressor-like, C-terminal domain"/>
    <property type="match status" value="1"/>
</dbReference>
<keyword evidence="1" id="KW-0805">Transcription regulation</keyword>
<evidence type="ECO:0000313" key="7">
    <source>
        <dbReference type="Proteomes" id="UP000824239"/>
    </source>
</evidence>
<sequence>MKKLTDDQRAEILEAGIDAFAQRGFHGASMQEIARAAGISVGVLYKYYADKEDFFNACLGHSLQSLEALLQTVTAREDKLLQYAAGIIRGLQAFSRAHPNHIRLYHQLTASSGPAARRLAEEVEGLTARLYTAYIARAQAAGDLRRDMDPRFFAFFFDNLLMMLQFSHCCDYYRARFALYCGADAGDDALVETELLKFLESAFTLERAAISHREEGEKPHDVCDCL</sequence>
<reference evidence="6" key="1">
    <citation type="submission" date="2020-10" db="EMBL/GenBank/DDBJ databases">
        <authorList>
            <person name="Gilroy R."/>
        </authorList>
    </citation>
    <scope>NUCLEOTIDE SEQUENCE</scope>
    <source>
        <strain evidence="6">ChiBcec15-4380</strain>
    </source>
</reference>
<evidence type="ECO:0000256" key="1">
    <source>
        <dbReference type="ARBA" id="ARBA00023015"/>
    </source>
</evidence>
<gene>
    <name evidence="6" type="ORF">IAA53_00455</name>
</gene>
<dbReference type="GO" id="GO:0003700">
    <property type="term" value="F:DNA-binding transcription factor activity"/>
    <property type="evidence" value="ECO:0007669"/>
    <property type="project" value="TreeGrafter"/>
</dbReference>
<dbReference type="InterPro" id="IPR050109">
    <property type="entry name" value="HTH-type_TetR-like_transc_reg"/>
</dbReference>
<dbReference type="InterPro" id="IPR001647">
    <property type="entry name" value="HTH_TetR"/>
</dbReference>
<evidence type="ECO:0000259" key="5">
    <source>
        <dbReference type="PROSITE" id="PS50977"/>
    </source>
</evidence>
<dbReference type="SUPFAM" id="SSF46689">
    <property type="entry name" value="Homeodomain-like"/>
    <property type="match status" value="1"/>
</dbReference>
<reference evidence="6" key="2">
    <citation type="journal article" date="2021" name="PeerJ">
        <title>Extensive microbial diversity within the chicken gut microbiome revealed by metagenomics and culture.</title>
        <authorList>
            <person name="Gilroy R."/>
            <person name="Ravi A."/>
            <person name="Getino M."/>
            <person name="Pursley I."/>
            <person name="Horton D.L."/>
            <person name="Alikhan N.F."/>
            <person name="Baker D."/>
            <person name="Gharbi K."/>
            <person name="Hall N."/>
            <person name="Watson M."/>
            <person name="Adriaenssens E.M."/>
            <person name="Foster-Nyarko E."/>
            <person name="Jarju S."/>
            <person name="Secka A."/>
            <person name="Antonio M."/>
            <person name="Oren A."/>
            <person name="Chaudhuri R.R."/>
            <person name="La Ragione R."/>
            <person name="Hildebrand F."/>
            <person name="Pallen M.J."/>
        </authorList>
    </citation>
    <scope>NUCLEOTIDE SEQUENCE</scope>
    <source>
        <strain evidence="6">ChiBcec15-4380</strain>
    </source>
</reference>
<evidence type="ECO:0000256" key="3">
    <source>
        <dbReference type="ARBA" id="ARBA00023163"/>
    </source>
</evidence>
<dbReference type="InterPro" id="IPR036271">
    <property type="entry name" value="Tet_transcr_reg_TetR-rel_C_sf"/>
</dbReference>
<feature type="domain" description="HTH tetR-type" evidence="5">
    <location>
        <begin position="6"/>
        <end position="66"/>
    </location>
</feature>
<dbReference type="PRINTS" id="PR00455">
    <property type="entry name" value="HTHTETR"/>
</dbReference>
<dbReference type="Pfam" id="PF00440">
    <property type="entry name" value="TetR_N"/>
    <property type="match status" value="1"/>
</dbReference>
<dbReference type="GO" id="GO:0000976">
    <property type="term" value="F:transcription cis-regulatory region binding"/>
    <property type="evidence" value="ECO:0007669"/>
    <property type="project" value="TreeGrafter"/>
</dbReference>